<sequence>MKLKKITELTIPSMIEQWTSSKKKPHSDTLGFVSSRKFTVRCCSSSSLDFCSSAGSYALKGEYNFKTRNTENTSGADGAAIFCSQLSTRHALRGIGRQSLLLSAAAREDMSATGSSTSTTAPKPIYIPILAVWSERERKRGAVAAAAALLRGLFDIGLWESAARAVFHPPSAPLPCHEAPTILTIYICEQEAVHPREKSLLRLCTAISRSRRHRRRVDRHRALQVDHARARSIRLSWRESEKKSRRGTACGRRHSASQSRSRHSCQLCANLTKSATCLRPYIYVRTLSLSAEAKSCASESELEARFAIRERN</sequence>
<dbReference type="Proteomes" id="UP000479190">
    <property type="component" value="Unassembled WGS sequence"/>
</dbReference>
<protein>
    <submittedName>
        <fullName evidence="1">Uncharacterized protein</fullName>
    </submittedName>
</protein>
<proteinExistence type="predicted"/>
<evidence type="ECO:0000313" key="1">
    <source>
        <dbReference type="EMBL" id="CAB0031484.1"/>
    </source>
</evidence>
<dbReference type="EMBL" id="CADCXV010000645">
    <property type="protein sequence ID" value="CAB0031484.1"/>
    <property type="molecule type" value="Genomic_DNA"/>
</dbReference>
<organism evidence="1 2">
    <name type="scientific">Trichogramma brassicae</name>
    <dbReference type="NCBI Taxonomy" id="86971"/>
    <lineage>
        <taxon>Eukaryota</taxon>
        <taxon>Metazoa</taxon>
        <taxon>Ecdysozoa</taxon>
        <taxon>Arthropoda</taxon>
        <taxon>Hexapoda</taxon>
        <taxon>Insecta</taxon>
        <taxon>Pterygota</taxon>
        <taxon>Neoptera</taxon>
        <taxon>Endopterygota</taxon>
        <taxon>Hymenoptera</taxon>
        <taxon>Apocrita</taxon>
        <taxon>Proctotrupomorpha</taxon>
        <taxon>Chalcidoidea</taxon>
        <taxon>Trichogrammatidae</taxon>
        <taxon>Trichogramma</taxon>
    </lineage>
</organism>
<keyword evidence="2" id="KW-1185">Reference proteome</keyword>
<gene>
    <name evidence="1" type="ORF">TBRA_LOCUS3453</name>
</gene>
<dbReference type="AlphaFoldDB" id="A0A6H5I2E7"/>
<evidence type="ECO:0000313" key="2">
    <source>
        <dbReference type="Proteomes" id="UP000479190"/>
    </source>
</evidence>
<accession>A0A6H5I2E7</accession>
<reference evidence="1 2" key="1">
    <citation type="submission" date="2020-02" db="EMBL/GenBank/DDBJ databases">
        <authorList>
            <person name="Ferguson B K."/>
        </authorList>
    </citation>
    <scope>NUCLEOTIDE SEQUENCE [LARGE SCALE GENOMIC DNA]</scope>
</reference>
<name>A0A6H5I2E7_9HYME</name>